<dbReference type="Proteomes" id="UP000679725">
    <property type="component" value="Unassembled WGS sequence"/>
</dbReference>
<accession>A0ABN7RAD6</accession>
<comment type="subcellular location">
    <subcellularLocation>
        <location evidence="1">Cell outer membrane</location>
    </subcellularLocation>
</comment>
<name>A0ABN7RAD6_9BACT</name>
<reference evidence="9 10" key="1">
    <citation type="submission" date="2021-04" db="EMBL/GenBank/DDBJ databases">
        <authorList>
            <person name="Rodrigo-Torres L."/>
            <person name="Arahal R. D."/>
            <person name="Lucena T."/>
        </authorList>
    </citation>
    <scope>NUCLEOTIDE SEQUENCE [LARGE SCALE GENOMIC DNA]</scope>
    <source>
        <strain evidence="9 10">CECT 9623</strain>
    </source>
</reference>
<evidence type="ECO:0000313" key="10">
    <source>
        <dbReference type="Proteomes" id="UP000679725"/>
    </source>
</evidence>
<evidence type="ECO:0000256" key="2">
    <source>
        <dbReference type="ARBA" id="ARBA00006275"/>
    </source>
</evidence>
<dbReference type="InterPro" id="IPR033985">
    <property type="entry name" value="SusD-like_N"/>
</dbReference>
<dbReference type="InterPro" id="IPR012944">
    <property type="entry name" value="SusD_RagB_dom"/>
</dbReference>
<comment type="caution">
    <text evidence="9">The sequence shown here is derived from an EMBL/GenBank/DDBJ whole genome shotgun (WGS) entry which is preliminary data.</text>
</comment>
<dbReference type="Pfam" id="PF07980">
    <property type="entry name" value="SusD_RagB"/>
    <property type="match status" value="1"/>
</dbReference>
<evidence type="ECO:0000313" key="9">
    <source>
        <dbReference type="EMBL" id="CAG5070614.1"/>
    </source>
</evidence>
<dbReference type="SUPFAM" id="SSF48452">
    <property type="entry name" value="TPR-like"/>
    <property type="match status" value="1"/>
</dbReference>
<evidence type="ECO:0000256" key="5">
    <source>
        <dbReference type="ARBA" id="ARBA00023237"/>
    </source>
</evidence>
<keyword evidence="3 6" id="KW-0732">Signal</keyword>
<organism evidence="9 10">
    <name type="scientific">Dyadobacter linearis</name>
    <dbReference type="NCBI Taxonomy" id="2823330"/>
    <lineage>
        <taxon>Bacteria</taxon>
        <taxon>Pseudomonadati</taxon>
        <taxon>Bacteroidota</taxon>
        <taxon>Cytophagia</taxon>
        <taxon>Cytophagales</taxon>
        <taxon>Spirosomataceae</taxon>
        <taxon>Dyadobacter</taxon>
    </lineage>
</organism>
<evidence type="ECO:0000256" key="6">
    <source>
        <dbReference type="SAM" id="SignalP"/>
    </source>
</evidence>
<dbReference type="PROSITE" id="PS51257">
    <property type="entry name" value="PROKAR_LIPOPROTEIN"/>
    <property type="match status" value="1"/>
</dbReference>
<dbReference type="InterPro" id="IPR011990">
    <property type="entry name" value="TPR-like_helical_dom_sf"/>
</dbReference>
<dbReference type="Gene3D" id="1.25.40.10">
    <property type="entry name" value="Tetratricopeptide repeat domain"/>
    <property type="match status" value="1"/>
</dbReference>
<evidence type="ECO:0000259" key="7">
    <source>
        <dbReference type="Pfam" id="PF07980"/>
    </source>
</evidence>
<feature type="signal peptide" evidence="6">
    <location>
        <begin position="1"/>
        <end position="26"/>
    </location>
</feature>
<dbReference type="Pfam" id="PF14322">
    <property type="entry name" value="SusD-like_3"/>
    <property type="match status" value="1"/>
</dbReference>
<feature type="domain" description="RagB/SusD" evidence="7">
    <location>
        <begin position="376"/>
        <end position="495"/>
    </location>
</feature>
<feature type="domain" description="SusD-like N-terminal" evidence="8">
    <location>
        <begin position="88"/>
        <end position="217"/>
    </location>
</feature>
<feature type="chain" id="PRO_5045280174" description="RagB/SusD domain protein" evidence="6">
    <location>
        <begin position="27"/>
        <end position="495"/>
    </location>
</feature>
<comment type="similarity">
    <text evidence="2">Belongs to the SusD family.</text>
</comment>
<dbReference type="Gene3D" id="1.25.40.390">
    <property type="match status" value="1"/>
</dbReference>
<evidence type="ECO:0000256" key="3">
    <source>
        <dbReference type="ARBA" id="ARBA00022729"/>
    </source>
</evidence>
<dbReference type="EMBL" id="CAJRAU010000004">
    <property type="protein sequence ID" value="CAG5070614.1"/>
    <property type="molecule type" value="Genomic_DNA"/>
</dbReference>
<proteinExistence type="inferred from homology"/>
<gene>
    <name evidence="9" type="ORF">DYBT9623_03160</name>
</gene>
<keyword evidence="5" id="KW-0998">Cell outer membrane</keyword>
<evidence type="ECO:0000256" key="4">
    <source>
        <dbReference type="ARBA" id="ARBA00023136"/>
    </source>
</evidence>
<protein>
    <recommendedName>
        <fullName evidence="11">RagB/SusD domain protein</fullName>
    </recommendedName>
</protein>
<dbReference type="Gene3D" id="1.10.3780.10">
    <property type="entry name" value="SusD-like"/>
    <property type="match status" value="1"/>
</dbReference>
<evidence type="ECO:0000256" key="1">
    <source>
        <dbReference type="ARBA" id="ARBA00004442"/>
    </source>
</evidence>
<evidence type="ECO:0008006" key="11">
    <source>
        <dbReference type="Google" id="ProtNLM"/>
    </source>
</evidence>
<sequence>MKIQMKLKVKHILLGSALLLSGQACTDLTETPFDVIPTDQFGSTPQQQAALLGPLYSSLGDYFGRYAEFNTVTDEQVIPTRGGDWKDSDAWKRLKQHSWTPLGDDDKFNGMWTWCYNAITSINQQLNNPEITDVATKSELRALRAFYHYILLDHFRNVIIADKLGGDGPTQKTGAEVFAWIEKELKEVYPNLSETTGGAYYGRFNKYVADMTLAKLYINAEVYTGTPKWAEAKAECDIIINSGKYALSADFFSNFSTQNQSSKENILAVPYDASKRGGFNMNMRTLHYLSQLTYNTPQAPWNGYCTATEFYNSFKEGDNRKNMWIVGQQFSSDGKPLTDDGKPFIFTPEIPAFEMAAGPVARLAGARSQKYEIQRNGASNDQDNDFVIFRLGDAYLLRAEANLRLGKTTDAIKDVNIIRERAGTTPVTTLTLDGLLAERGFEMAWEYTRRQDLIRFGQFNKAWQFKTASPVFRNIFPIPLSQLQLNPNLKQNPGY</sequence>
<evidence type="ECO:0000259" key="8">
    <source>
        <dbReference type="Pfam" id="PF14322"/>
    </source>
</evidence>
<keyword evidence="4" id="KW-0472">Membrane</keyword>
<keyword evidence="10" id="KW-1185">Reference proteome</keyword>